<dbReference type="EMBL" id="CAJVQB010101299">
    <property type="protein sequence ID" value="CAG8850483.1"/>
    <property type="molecule type" value="Genomic_DNA"/>
</dbReference>
<proteinExistence type="predicted"/>
<name>A0ABN7X9F4_GIGMA</name>
<reference evidence="2 3" key="1">
    <citation type="submission" date="2021-06" db="EMBL/GenBank/DDBJ databases">
        <authorList>
            <person name="Kallberg Y."/>
            <person name="Tangrot J."/>
            <person name="Rosling A."/>
        </authorList>
    </citation>
    <scope>NUCLEOTIDE SEQUENCE [LARGE SCALE GENOMIC DNA]</scope>
    <source>
        <strain evidence="2 3">120-4 pot B 10/14</strain>
    </source>
</reference>
<comment type="caution">
    <text evidence="2">The sequence shown here is derived from an EMBL/GenBank/DDBJ whole genome shotgun (WGS) entry which is preliminary data.</text>
</comment>
<feature type="region of interest" description="Disordered" evidence="1">
    <location>
        <begin position="1"/>
        <end position="31"/>
    </location>
</feature>
<feature type="non-terminal residue" evidence="2">
    <location>
        <position position="1"/>
    </location>
</feature>
<organism evidence="2 3">
    <name type="scientific">Gigaspora margarita</name>
    <dbReference type="NCBI Taxonomy" id="4874"/>
    <lineage>
        <taxon>Eukaryota</taxon>
        <taxon>Fungi</taxon>
        <taxon>Fungi incertae sedis</taxon>
        <taxon>Mucoromycota</taxon>
        <taxon>Glomeromycotina</taxon>
        <taxon>Glomeromycetes</taxon>
        <taxon>Diversisporales</taxon>
        <taxon>Gigasporaceae</taxon>
        <taxon>Gigaspora</taxon>
    </lineage>
</organism>
<evidence type="ECO:0000313" key="2">
    <source>
        <dbReference type="EMBL" id="CAG8850483.1"/>
    </source>
</evidence>
<keyword evidence="3" id="KW-1185">Reference proteome</keyword>
<feature type="non-terminal residue" evidence="2">
    <location>
        <position position="83"/>
    </location>
</feature>
<protein>
    <submittedName>
        <fullName evidence="2">28656_t:CDS:1</fullName>
    </submittedName>
</protein>
<gene>
    <name evidence="2" type="ORF">GMARGA_LOCUS40231</name>
</gene>
<accession>A0ABN7X9F4</accession>
<evidence type="ECO:0000256" key="1">
    <source>
        <dbReference type="SAM" id="MobiDB-lite"/>
    </source>
</evidence>
<sequence>TNNSEDSKSSTTSLSKQAKKKSTQFYASSPKKKIKVIKRKPLTYLKEWEKQYSWLIYNEMQKKWFVNLCLKHNQKNDFGKKNK</sequence>
<dbReference type="Proteomes" id="UP000789901">
    <property type="component" value="Unassembled WGS sequence"/>
</dbReference>
<evidence type="ECO:0000313" key="3">
    <source>
        <dbReference type="Proteomes" id="UP000789901"/>
    </source>
</evidence>